<evidence type="ECO:0000313" key="4">
    <source>
        <dbReference type="Proteomes" id="UP000736787"/>
    </source>
</evidence>
<dbReference type="Gene3D" id="3.30.420.10">
    <property type="entry name" value="Ribonuclease H-like superfamily/Ribonuclease H"/>
    <property type="match status" value="1"/>
</dbReference>
<protein>
    <recommendedName>
        <fullName evidence="2">Integrase catalytic domain-containing protein</fullName>
    </recommendedName>
</protein>
<reference evidence="3" key="1">
    <citation type="submission" date="2018-10" db="EMBL/GenBank/DDBJ databases">
        <title>Effector identification in a new, highly contiguous assembly of the strawberry crown rot pathogen Phytophthora cactorum.</title>
        <authorList>
            <person name="Armitage A.D."/>
            <person name="Nellist C.F."/>
            <person name="Bates H."/>
            <person name="Vickerstaff R.J."/>
            <person name="Harrison R.J."/>
        </authorList>
    </citation>
    <scope>NUCLEOTIDE SEQUENCE</scope>
    <source>
        <strain evidence="3">4040</strain>
    </source>
</reference>
<organism evidence="3 4">
    <name type="scientific">Phytophthora cactorum</name>
    <dbReference type="NCBI Taxonomy" id="29920"/>
    <lineage>
        <taxon>Eukaryota</taxon>
        <taxon>Sar</taxon>
        <taxon>Stramenopiles</taxon>
        <taxon>Oomycota</taxon>
        <taxon>Peronosporomycetes</taxon>
        <taxon>Peronosporales</taxon>
        <taxon>Peronosporaceae</taxon>
        <taxon>Phytophthora</taxon>
    </lineage>
</organism>
<dbReference type="InterPro" id="IPR050951">
    <property type="entry name" value="Retrovirus_Pol_polyprotein"/>
</dbReference>
<evidence type="ECO:0000313" key="3">
    <source>
        <dbReference type="EMBL" id="KAG2895823.1"/>
    </source>
</evidence>
<feature type="compositionally biased region" description="Polar residues" evidence="1">
    <location>
        <begin position="291"/>
        <end position="309"/>
    </location>
</feature>
<proteinExistence type="predicted"/>
<feature type="region of interest" description="Disordered" evidence="1">
    <location>
        <begin position="285"/>
        <end position="309"/>
    </location>
</feature>
<dbReference type="GO" id="GO:0003676">
    <property type="term" value="F:nucleic acid binding"/>
    <property type="evidence" value="ECO:0007669"/>
    <property type="project" value="InterPro"/>
</dbReference>
<name>A0A8T1B9W6_9STRA</name>
<dbReference type="VEuPathDB" id="FungiDB:PC110_g21588"/>
<accession>A0A8T1B9W6</accession>
<dbReference type="PANTHER" id="PTHR37984">
    <property type="entry name" value="PROTEIN CBG26694"/>
    <property type="match status" value="1"/>
</dbReference>
<gene>
    <name evidence="3" type="ORF">PC117_g23147</name>
</gene>
<feature type="domain" description="Integrase catalytic" evidence="2">
    <location>
        <begin position="1"/>
        <end position="72"/>
    </location>
</feature>
<sequence length="309" mass="35806">MDHIPSLPRSHKGNTELLVWVDLFTGYVIAKDSGSRTAQTIAESYEECVFRRFGASEMIRHDREPGFIDDKVYVQDRDQKDWDEYSERLTFAINTAQDRIRGDTPFYLVHGWDPRSTLEASIPVGSTKRRDRDPRRWRYQIQRHYQQARSQVNQRLREVIADRADRHNDNVQPHQIQAGSQVWLYLDRVKEGYARKLAHLWHGPFRVVDKIGEHAVRLETGGTEYRLFPVVHVSKLKLVKEYPDRPGARITVNDSDRVDFDEILLPEDSWTPDLGQDEFEIEKITDMRSGKSGQDTAGSTVSSGSLARI</sequence>
<evidence type="ECO:0000256" key="1">
    <source>
        <dbReference type="SAM" id="MobiDB-lite"/>
    </source>
</evidence>
<dbReference type="InterPro" id="IPR001584">
    <property type="entry name" value="Integrase_cat-core"/>
</dbReference>
<dbReference type="InterPro" id="IPR036397">
    <property type="entry name" value="RNaseH_sf"/>
</dbReference>
<dbReference type="InterPro" id="IPR012337">
    <property type="entry name" value="RNaseH-like_sf"/>
</dbReference>
<dbReference type="GO" id="GO:0015074">
    <property type="term" value="P:DNA integration"/>
    <property type="evidence" value="ECO:0007669"/>
    <property type="project" value="InterPro"/>
</dbReference>
<dbReference type="Proteomes" id="UP000736787">
    <property type="component" value="Unassembled WGS sequence"/>
</dbReference>
<evidence type="ECO:0000259" key="2">
    <source>
        <dbReference type="PROSITE" id="PS50994"/>
    </source>
</evidence>
<dbReference type="PROSITE" id="PS50994">
    <property type="entry name" value="INTEGRASE"/>
    <property type="match status" value="1"/>
</dbReference>
<dbReference type="PANTHER" id="PTHR37984:SF5">
    <property type="entry name" value="PROTEIN NYNRIN-LIKE"/>
    <property type="match status" value="1"/>
</dbReference>
<dbReference type="EMBL" id="RCMK01001368">
    <property type="protein sequence ID" value="KAG2895823.1"/>
    <property type="molecule type" value="Genomic_DNA"/>
</dbReference>
<dbReference type="AlphaFoldDB" id="A0A8T1B9W6"/>
<comment type="caution">
    <text evidence="3">The sequence shown here is derived from an EMBL/GenBank/DDBJ whole genome shotgun (WGS) entry which is preliminary data.</text>
</comment>
<dbReference type="SUPFAM" id="SSF53098">
    <property type="entry name" value="Ribonuclease H-like"/>
    <property type="match status" value="1"/>
</dbReference>